<dbReference type="InterPro" id="IPR052953">
    <property type="entry name" value="Ser-rich/MCO-related"/>
</dbReference>
<evidence type="ECO:0008006" key="5">
    <source>
        <dbReference type="Google" id="ProtNLM"/>
    </source>
</evidence>
<organism evidence="3 4">
    <name type="scientific">Chaetomium globosum (strain ATCC 6205 / CBS 148.51 / DSM 1962 / NBRC 6347 / NRRL 1970)</name>
    <name type="common">Soil fungus</name>
    <dbReference type="NCBI Taxonomy" id="306901"/>
    <lineage>
        <taxon>Eukaryota</taxon>
        <taxon>Fungi</taxon>
        <taxon>Dikarya</taxon>
        <taxon>Ascomycota</taxon>
        <taxon>Pezizomycotina</taxon>
        <taxon>Sordariomycetes</taxon>
        <taxon>Sordariomycetidae</taxon>
        <taxon>Sordariales</taxon>
        <taxon>Chaetomiaceae</taxon>
        <taxon>Chaetomium</taxon>
    </lineage>
</organism>
<dbReference type="Proteomes" id="UP000001056">
    <property type="component" value="Unassembled WGS sequence"/>
</dbReference>
<dbReference type="InParanoid" id="Q2H1T6"/>
<dbReference type="PANTHER" id="PTHR34883">
    <property type="entry name" value="SERINE-RICH PROTEIN, PUTATIVE-RELATED-RELATED"/>
    <property type="match status" value="1"/>
</dbReference>
<keyword evidence="2" id="KW-0732">Signal</keyword>
<feature type="region of interest" description="Disordered" evidence="1">
    <location>
        <begin position="149"/>
        <end position="244"/>
    </location>
</feature>
<sequence>MHPTAVLLTIAGLSAATTIPVSVGKNGLTFEPNMIHAQEGDVIEFRFWPRNHSVVAGHFNEACRPASENGFFSGFFPTQPDTVNTRCPATARRKKGQDAKNGMVAVINPAGVGRLSLAAYAALARASAGNATSPSGGVFGGVVAPNQSQGGGGGGGGGGGSVSATGGSSVTGGSGSATATSGGGSASGASSSTVEDSETETQTQTQTESTAESETTAAATTTTGGGGGATVTSATEAPTGTETGNAAAGVVAPVAGLVAVVMGAFFV</sequence>
<dbReference type="RefSeq" id="XP_001223474.1">
    <property type="nucleotide sequence ID" value="XM_001223473.1"/>
</dbReference>
<protein>
    <recommendedName>
        <fullName evidence="5">Phytocyanin domain-containing protein</fullName>
    </recommendedName>
</protein>
<dbReference type="GeneID" id="4391806"/>
<evidence type="ECO:0000313" key="4">
    <source>
        <dbReference type="Proteomes" id="UP000001056"/>
    </source>
</evidence>
<evidence type="ECO:0000256" key="2">
    <source>
        <dbReference type="SAM" id="SignalP"/>
    </source>
</evidence>
<dbReference type="HOGENOM" id="CLU_1042073_0_0_1"/>
<dbReference type="SUPFAM" id="SSF49503">
    <property type="entry name" value="Cupredoxins"/>
    <property type="match status" value="1"/>
</dbReference>
<proteinExistence type="predicted"/>
<feature type="compositionally biased region" description="Low complexity" evidence="1">
    <location>
        <begin position="187"/>
        <end position="222"/>
    </location>
</feature>
<evidence type="ECO:0000313" key="3">
    <source>
        <dbReference type="EMBL" id="EAQ87641.1"/>
    </source>
</evidence>
<dbReference type="OMA" id="CEAHCTS"/>
<dbReference type="AlphaFoldDB" id="Q2H1T6"/>
<keyword evidence="4" id="KW-1185">Reference proteome</keyword>
<accession>Q2H1T6</accession>
<name>Q2H1T6_CHAGB</name>
<dbReference type="EMBL" id="CH408032">
    <property type="protein sequence ID" value="EAQ87641.1"/>
    <property type="molecule type" value="Genomic_DNA"/>
</dbReference>
<dbReference type="OrthoDB" id="2331100at2759"/>
<dbReference type="STRING" id="306901.Q2H1T6"/>
<feature type="compositionally biased region" description="Gly residues" evidence="1">
    <location>
        <begin position="149"/>
        <end position="161"/>
    </location>
</feature>
<feature type="signal peptide" evidence="2">
    <location>
        <begin position="1"/>
        <end position="16"/>
    </location>
</feature>
<dbReference type="Gene3D" id="2.60.40.420">
    <property type="entry name" value="Cupredoxins - blue copper proteins"/>
    <property type="match status" value="1"/>
</dbReference>
<feature type="chain" id="PRO_5004208703" description="Phytocyanin domain-containing protein" evidence="2">
    <location>
        <begin position="17"/>
        <end position="267"/>
    </location>
</feature>
<dbReference type="VEuPathDB" id="FungiDB:CHGG_04260"/>
<gene>
    <name evidence="3" type="ORF">CHGG_04260</name>
</gene>
<reference evidence="4" key="1">
    <citation type="journal article" date="2015" name="Genome Announc.">
        <title>Draft genome sequence of the cellulolytic fungus Chaetomium globosum.</title>
        <authorList>
            <person name="Cuomo C.A."/>
            <person name="Untereiner W.A."/>
            <person name="Ma L.-J."/>
            <person name="Grabherr M."/>
            <person name="Birren B.W."/>
        </authorList>
    </citation>
    <scope>NUCLEOTIDE SEQUENCE [LARGE SCALE GENOMIC DNA]</scope>
    <source>
        <strain evidence="4">ATCC 6205 / CBS 148.51 / DSM 1962 / NBRC 6347 / NRRL 1970</strain>
    </source>
</reference>
<feature type="compositionally biased region" description="Gly residues" evidence="1">
    <location>
        <begin position="169"/>
        <end position="186"/>
    </location>
</feature>
<evidence type="ECO:0000256" key="1">
    <source>
        <dbReference type="SAM" id="MobiDB-lite"/>
    </source>
</evidence>
<dbReference type="InterPro" id="IPR008972">
    <property type="entry name" value="Cupredoxin"/>
</dbReference>
<dbReference type="PANTHER" id="PTHR34883:SF17">
    <property type="entry name" value="CUPREDOXIN"/>
    <property type="match status" value="1"/>
</dbReference>
<dbReference type="eggNOG" id="ENOG502S40X">
    <property type="taxonomic scope" value="Eukaryota"/>
</dbReference>